<keyword evidence="2" id="KW-0805">Transcription regulation</keyword>
<evidence type="ECO:0000256" key="2">
    <source>
        <dbReference type="ARBA" id="ARBA00023015"/>
    </source>
</evidence>
<protein>
    <submittedName>
        <fullName evidence="6">LysR family transcriptional regulator</fullName>
    </submittedName>
</protein>
<comment type="similarity">
    <text evidence="1">Belongs to the LysR transcriptional regulatory family.</text>
</comment>
<dbReference type="SUPFAM" id="SSF46785">
    <property type="entry name" value="Winged helix' DNA-binding domain"/>
    <property type="match status" value="1"/>
</dbReference>
<accession>A0ABQ3XHW9</accession>
<dbReference type="Gene3D" id="1.10.10.10">
    <property type="entry name" value="Winged helix-like DNA-binding domain superfamily/Winged helix DNA-binding domain"/>
    <property type="match status" value="1"/>
</dbReference>
<sequence>MASEMPLSLRLCFAVMTVELRHLRAFLAITHEGTITRAASRLHVTQPALSRTVSQLEAHLGVRLIDRSTHHLRLTAAGRAFQPRAAAAVAAVDQALDPARAGAWPLRLGHAWSALGEHTPPLLRRWKQDHPQIPLQLLRVDDRTAGLDHGTVDVAVIRGEVNLPAEVETAALLAEPRVAAVAADGPLAGKPRLSLHDLSAELIAVNTVAGTTTLDLWPAEQTPFDTIEVAITDDWIAAITTGQAVGVTTTATAAMYPNPAVVYRPLSDAPAVTVRLAWRLPPSHPSVLDLVALARQIVTAPQTKTGGNG</sequence>
<dbReference type="PANTHER" id="PTHR30346">
    <property type="entry name" value="TRANSCRIPTIONAL DUAL REGULATOR HCAR-RELATED"/>
    <property type="match status" value="1"/>
</dbReference>
<dbReference type="InterPro" id="IPR036388">
    <property type="entry name" value="WH-like_DNA-bd_sf"/>
</dbReference>
<evidence type="ECO:0000313" key="6">
    <source>
        <dbReference type="EMBL" id="GID58102.1"/>
    </source>
</evidence>
<dbReference type="InterPro" id="IPR036390">
    <property type="entry name" value="WH_DNA-bd_sf"/>
</dbReference>
<name>A0ABQ3XHW9_9ACTN</name>
<dbReference type="Pfam" id="PF03466">
    <property type="entry name" value="LysR_substrate"/>
    <property type="match status" value="1"/>
</dbReference>
<dbReference type="Gene3D" id="3.40.190.10">
    <property type="entry name" value="Periplasmic binding protein-like II"/>
    <property type="match status" value="2"/>
</dbReference>
<evidence type="ECO:0000259" key="5">
    <source>
        <dbReference type="PROSITE" id="PS50931"/>
    </source>
</evidence>
<keyword evidence="4" id="KW-0804">Transcription</keyword>
<dbReference type="PRINTS" id="PR00039">
    <property type="entry name" value="HTHLYSR"/>
</dbReference>
<evidence type="ECO:0000256" key="1">
    <source>
        <dbReference type="ARBA" id="ARBA00009437"/>
    </source>
</evidence>
<dbReference type="Pfam" id="PF00126">
    <property type="entry name" value="HTH_1"/>
    <property type="match status" value="1"/>
</dbReference>
<keyword evidence="7" id="KW-1185">Reference proteome</keyword>
<dbReference type="PANTHER" id="PTHR30346:SF28">
    <property type="entry name" value="HTH-TYPE TRANSCRIPTIONAL REGULATOR CYNR"/>
    <property type="match status" value="1"/>
</dbReference>
<gene>
    <name evidence="6" type="ORF">Aco03nite_065060</name>
</gene>
<dbReference type="Proteomes" id="UP000612282">
    <property type="component" value="Unassembled WGS sequence"/>
</dbReference>
<evidence type="ECO:0000313" key="7">
    <source>
        <dbReference type="Proteomes" id="UP000612282"/>
    </source>
</evidence>
<dbReference type="PROSITE" id="PS50931">
    <property type="entry name" value="HTH_LYSR"/>
    <property type="match status" value="1"/>
</dbReference>
<dbReference type="InterPro" id="IPR005119">
    <property type="entry name" value="LysR_subst-bd"/>
</dbReference>
<dbReference type="InterPro" id="IPR000847">
    <property type="entry name" value="LysR_HTH_N"/>
</dbReference>
<proteinExistence type="inferred from homology"/>
<dbReference type="SUPFAM" id="SSF53850">
    <property type="entry name" value="Periplasmic binding protein-like II"/>
    <property type="match status" value="1"/>
</dbReference>
<organism evidence="6 7">
    <name type="scientific">Actinoplanes couchii</name>
    <dbReference type="NCBI Taxonomy" id="403638"/>
    <lineage>
        <taxon>Bacteria</taxon>
        <taxon>Bacillati</taxon>
        <taxon>Actinomycetota</taxon>
        <taxon>Actinomycetes</taxon>
        <taxon>Micromonosporales</taxon>
        <taxon>Micromonosporaceae</taxon>
        <taxon>Actinoplanes</taxon>
    </lineage>
</organism>
<comment type="caution">
    <text evidence="6">The sequence shown here is derived from an EMBL/GenBank/DDBJ whole genome shotgun (WGS) entry which is preliminary data.</text>
</comment>
<evidence type="ECO:0000256" key="3">
    <source>
        <dbReference type="ARBA" id="ARBA00023125"/>
    </source>
</evidence>
<keyword evidence="3" id="KW-0238">DNA-binding</keyword>
<dbReference type="EMBL" id="BOMG01000081">
    <property type="protein sequence ID" value="GID58102.1"/>
    <property type="molecule type" value="Genomic_DNA"/>
</dbReference>
<evidence type="ECO:0000256" key="4">
    <source>
        <dbReference type="ARBA" id="ARBA00023163"/>
    </source>
</evidence>
<reference evidence="6 7" key="1">
    <citation type="submission" date="2021-01" db="EMBL/GenBank/DDBJ databases">
        <title>Whole genome shotgun sequence of Actinoplanes couchii NBRC 106145.</title>
        <authorList>
            <person name="Komaki H."/>
            <person name="Tamura T."/>
        </authorList>
    </citation>
    <scope>NUCLEOTIDE SEQUENCE [LARGE SCALE GENOMIC DNA]</scope>
    <source>
        <strain evidence="6 7">NBRC 106145</strain>
    </source>
</reference>
<feature type="domain" description="HTH lysR-type" evidence="5">
    <location>
        <begin position="18"/>
        <end position="75"/>
    </location>
</feature>